<evidence type="ECO:0000313" key="2">
    <source>
        <dbReference type="EMBL" id="MFD0763579.1"/>
    </source>
</evidence>
<dbReference type="RefSeq" id="WP_377137795.1">
    <property type="nucleotide sequence ID" value="NZ_JBHTIA010000003.1"/>
</dbReference>
<name>A0ABW2ZBS8_9SPHI</name>
<comment type="caution">
    <text evidence="2">The sequence shown here is derived from an EMBL/GenBank/DDBJ whole genome shotgun (WGS) entry which is preliminary data.</text>
</comment>
<evidence type="ECO:0000313" key="3">
    <source>
        <dbReference type="Proteomes" id="UP001597073"/>
    </source>
</evidence>
<accession>A0ABW2ZBS8</accession>
<protein>
    <submittedName>
        <fullName evidence="2">Glycine-rich domain-containing protein</fullName>
    </submittedName>
</protein>
<dbReference type="Proteomes" id="UP001597073">
    <property type="component" value="Unassembled WGS sequence"/>
</dbReference>
<evidence type="ECO:0000256" key="1">
    <source>
        <dbReference type="SAM" id="Phobius"/>
    </source>
</evidence>
<keyword evidence="1" id="KW-1133">Transmembrane helix</keyword>
<organism evidence="2 3">
    <name type="scientific">Mucilaginibacter lutimaris</name>
    <dbReference type="NCBI Taxonomy" id="931629"/>
    <lineage>
        <taxon>Bacteria</taxon>
        <taxon>Pseudomonadati</taxon>
        <taxon>Bacteroidota</taxon>
        <taxon>Sphingobacteriia</taxon>
        <taxon>Sphingobacteriales</taxon>
        <taxon>Sphingobacteriaceae</taxon>
        <taxon>Mucilaginibacter</taxon>
    </lineage>
</organism>
<sequence length="274" mass="30064">MTSIENELWLRIEQFELDEPGVAFKFSDRLARENGWTKAYAKRVIEEYKKFIFLCCVSTQGVTPSDPVDQAWHLHLTYTRSYWIDLCKNTLEREIHHTPTKGGKKEAEKFDDFYTSSHQLYADKFGVKPPADIWQDNQTRFSDINFQRVNVSKYWLIKKPRITVYSAAIISLVTACAIFIQATDGIFSGILIIGIVIAAIVGVYKLESNPDWWKNKDGRGNSGCSTAGGGCSGGDWSSHHSGHHGGHDSGGDSGCGSGCSGCSGSGCSGCGGGD</sequence>
<proteinExistence type="predicted"/>
<reference evidence="3" key="1">
    <citation type="journal article" date="2019" name="Int. J. Syst. Evol. Microbiol.">
        <title>The Global Catalogue of Microorganisms (GCM) 10K type strain sequencing project: providing services to taxonomists for standard genome sequencing and annotation.</title>
        <authorList>
            <consortium name="The Broad Institute Genomics Platform"/>
            <consortium name="The Broad Institute Genome Sequencing Center for Infectious Disease"/>
            <person name="Wu L."/>
            <person name="Ma J."/>
        </authorList>
    </citation>
    <scope>NUCLEOTIDE SEQUENCE [LARGE SCALE GENOMIC DNA]</scope>
    <source>
        <strain evidence="3">CCUG 60742</strain>
    </source>
</reference>
<keyword evidence="1" id="KW-0472">Membrane</keyword>
<keyword evidence="3" id="KW-1185">Reference proteome</keyword>
<feature type="transmembrane region" description="Helical" evidence="1">
    <location>
        <begin position="162"/>
        <end position="180"/>
    </location>
</feature>
<feature type="transmembrane region" description="Helical" evidence="1">
    <location>
        <begin position="186"/>
        <end position="206"/>
    </location>
</feature>
<dbReference type="EMBL" id="JBHTIA010000003">
    <property type="protein sequence ID" value="MFD0763579.1"/>
    <property type="molecule type" value="Genomic_DNA"/>
</dbReference>
<keyword evidence="1" id="KW-0812">Transmembrane</keyword>
<gene>
    <name evidence="2" type="ORF">ACFQZI_01855</name>
</gene>